<dbReference type="PANTHER" id="PTHR16435:SF6">
    <property type="entry name" value="IP09370P"/>
    <property type="match status" value="1"/>
</dbReference>
<feature type="domain" description="Spermatogenesis-associated protein 6 N-terminal" evidence="4">
    <location>
        <begin position="1"/>
        <end position="114"/>
    </location>
</feature>
<keyword evidence="2" id="KW-0597">Phosphoprotein</keyword>
<dbReference type="GO" id="GO:0007283">
    <property type="term" value="P:spermatogenesis"/>
    <property type="evidence" value="ECO:0007669"/>
    <property type="project" value="InterPro"/>
</dbReference>
<dbReference type="AlphaFoldDB" id="A0A653DP36"/>
<dbReference type="GO" id="GO:0120212">
    <property type="term" value="C:sperm head-tail coupling apparatus"/>
    <property type="evidence" value="ECO:0007669"/>
    <property type="project" value="InterPro"/>
</dbReference>
<feature type="compositionally biased region" description="Basic residues" evidence="3">
    <location>
        <begin position="135"/>
        <end position="145"/>
    </location>
</feature>
<organism evidence="5 6">
    <name type="scientific">Callosobruchus maculatus</name>
    <name type="common">Southern cowpea weevil</name>
    <name type="synonym">Pulse bruchid</name>
    <dbReference type="NCBI Taxonomy" id="64391"/>
    <lineage>
        <taxon>Eukaryota</taxon>
        <taxon>Metazoa</taxon>
        <taxon>Ecdysozoa</taxon>
        <taxon>Arthropoda</taxon>
        <taxon>Hexapoda</taxon>
        <taxon>Insecta</taxon>
        <taxon>Pterygota</taxon>
        <taxon>Neoptera</taxon>
        <taxon>Endopterygota</taxon>
        <taxon>Coleoptera</taxon>
        <taxon>Polyphaga</taxon>
        <taxon>Cucujiformia</taxon>
        <taxon>Chrysomeloidea</taxon>
        <taxon>Chrysomelidae</taxon>
        <taxon>Bruchinae</taxon>
        <taxon>Bruchini</taxon>
        <taxon>Callosobruchus</taxon>
    </lineage>
</organism>
<dbReference type="GO" id="GO:0032027">
    <property type="term" value="F:myosin light chain binding"/>
    <property type="evidence" value="ECO:0007669"/>
    <property type="project" value="InterPro"/>
</dbReference>
<keyword evidence="6" id="KW-1185">Reference proteome</keyword>
<evidence type="ECO:0000256" key="3">
    <source>
        <dbReference type="SAM" id="MobiDB-lite"/>
    </source>
</evidence>
<proteinExistence type="inferred from homology"/>
<gene>
    <name evidence="5" type="ORF">CALMAC_LOCUS19263</name>
</gene>
<comment type="similarity">
    <text evidence="1">Belongs to the SPATA6 family.</text>
</comment>
<evidence type="ECO:0000259" key="4">
    <source>
        <dbReference type="Pfam" id="PF14909"/>
    </source>
</evidence>
<dbReference type="InterPro" id="IPR042769">
    <property type="entry name" value="SPATA6_fam"/>
</dbReference>
<evidence type="ECO:0000313" key="6">
    <source>
        <dbReference type="Proteomes" id="UP000410492"/>
    </source>
</evidence>
<accession>A0A653DP36</accession>
<sequence>MLGSKIQTQLCRPVFPLPCNEKYVFTKTFYKHRKLIDLQQTLSQESFYAELVHWKTCDEGHVLARFYSALDDLLYPPSIKGNVKGKETDLLMEPTSLFPGSIAPKLEINTKTTIEEIFRTTSKISHAEQVPKKPNTTRKHPRRVCHSTAYSKAQKPVTEEDGNQRPPFMYRRVPDDYLLRKNNAPVLEPEFTSRRTNVKPSCHCYCTSKNEPLFTRVSSSLFNDHADDCSVCTTYDQTFQPRWHRCRSENIYDYPKLCPCCKASQGKGKSMCNCLPSQGVDAAADSYRSCASGLVQKLHSKLNKVLDTDCIECKDLFCESR</sequence>
<dbReference type="EMBL" id="CAACVG010013580">
    <property type="protein sequence ID" value="VEN62011.1"/>
    <property type="molecule type" value="Genomic_DNA"/>
</dbReference>
<name>A0A653DP36_CALMS</name>
<dbReference type="Proteomes" id="UP000410492">
    <property type="component" value="Unassembled WGS sequence"/>
</dbReference>
<evidence type="ECO:0000256" key="2">
    <source>
        <dbReference type="ARBA" id="ARBA00022553"/>
    </source>
</evidence>
<evidence type="ECO:0000313" key="5">
    <source>
        <dbReference type="EMBL" id="VEN62011.1"/>
    </source>
</evidence>
<reference evidence="5 6" key="1">
    <citation type="submission" date="2019-01" db="EMBL/GenBank/DDBJ databases">
        <authorList>
            <person name="Sayadi A."/>
        </authorList>
    </citation>
    <scope>NUCLEOTIDE SEQUENCE [LARGE SCALE GENOMIC DNA]</scope>
</reference>
<protein>
    <recommendedName>
        <fullName evidence="4">Spermatogenesis-associated protein 6 N-terminal domain-containing protein</fullName>
    </recommendedName>
</protein>
<dbReference type="PANTHER" id="PTHR16435">
    <property type="entry name" value="SPERMATOGENESIS-ASSOCIATED PROTEIN 6 SPATA6"/>
    <property type="match status" value="1"/>
</dbReference>
<evidence type="ECO:0000256" key="1">
    <source>
        <dbReference type="ARBA" id="ARBA00006215"/>
    </source>
</evidence>
<dbReference type="OrthoDB" id="5963614at2759"/>
<dbReference type="Pfam" id="PF14909">
    <property type="entry name" value="SPATA6"/>
    <property type="match status" value="1"/>
</dbReference>
<feature type="region of interest" description="Disordered" evidence="3">
    <location>
        <begin position="125"/>
        <end position="145"/>
    </location>
</feature>
<dbReference type="InterPro" id="IPR032732">
    <property type="entry name" value="SPATA6_N"/>
</dbReference>